<feature type="domain" description="PKD" evidence="2">
    <location>
        <begin position="369"/>
        <end position="464"/>
    </location>
</feature>
<dbReference type="CDD" id="cd00146">
    <property type="entry name" value="PKD"/>
    <property type="match status" value="1"/>
</dbReference>
<keyword evidence="1" id="KW-0732">Signal</keyword>
<protein>
    <recommendedName>
        <fullName evidence="2">PKD domain-containing protein</fullName>
    </recommendedName>
</protein>
<dbReference type="Proteomes" id="UP000615026">
    <property type="component" value="Unassembled WGS sequence"/>
</dbReference>
<accession>A0A929F6J1</accession>
<dbReference type="Gene3D" id="2.60.40.10">
    <property type="entry name" value="Immunoglobulins"/>
    <property type="match status" value="3"/>
</dbReference>
<reference evidence="3" key="1">
    <citation type="submission" date="2020-10" db="EMBL/GenBank/DDBJ databases">
        <authorList>
            <person name="Castelo-Branco R."/>
            <person name="Eusebio N."/>
            <person name="Adriana R."/>
            <person name="Vieira A."/>
            <person name="Brugerolle De Fraissinette N."/>
            <person name="Rezende De Castro R."/>
            <person name="Schneider M.P."/>
            <person name="Vasconcelos V."/>
            <person name="Leao P.N."/>
        </authorList>
    </citation>
    <scope>NUCLEOTIDE SEQUENCE</scope>
    <source>
        <strain evidence="3">LEGE 11479</strain>
    </source>
</reference>
<dbReference type="InterPro" id="IPR000601">
    <property type="entry name" value="PKD_dom"/>
</dbReference>
<dbReference type="InterPro" id="IPR035986">
    <property type="entry name" value="PKD_dom_sf"/>
</dbReference>
<feature type="domain" description="PKD" evidence="2">
    <location>
        <begin position="280"/>
        <end position="365"/>
    </location>
</feature>
<keyword evidence="4" id="KW-1185">Reference proteome</keyword>
<proteinExistence type="predicted"/>
<dbReference type="RefSeq" id="WP_193993647.1">
    <property type="nucleotide sequence ID" value="NZ_JADEXP010000112.1"/>
</dbReference>
<dbReference type="AlphaFoldDB" id="A0A929F6J1"/>
<evidence type="ECO:0000256" key="1">
    <source>
        <dbReference type="SAM" id="SignalP"/>
    </source>
</evidence>
<sequence>MEKRLAKISIAIAALACNFTLIVSKPSQASTLIFSDNFDAENNGIEATNYTSLTNWRVSEGAIDIIGNGGRFDFLPGNGLYIDLDGTNFAAGAGRIESSILSFGPAGKVILNFDLAGNQRFPAPQDSVTVSLSNLFSETFSLPSSAPFQTFTRTVQVPSLFNARLIFEHSGADQIGMLLDNVSVSVNSPPDTPTISPTSVTINEGQSVNITISGTDVNPEPLSFYLNNELFGIDSSTSGIRSVSRTNTFQDDGVFTNTVYAQDSIGQISNTVTQKVTVLNANPEIKQLSVPATVDEGSVFSFSASVTDPGTNDVISYSWDLDGDGGFGDYNLSEGDFSYPDEGIYRFGLNVSDGDGGSAAETLDIEVKNVDPNITKLTGDLNVKANETFSFLAEAFDPGVNDTLTFDWDLDGDGEFDDFTGSEGQVILEDIFEKVFEEPEQIKIALRVSDGDGGVTEQSFSVTVTPNNSQPDPPVFSSSNITIDEGQNVDITISATDADPEPLSFFLNDELIGTVPSTSGTRSISTNLGPFIDEGMFNNIAYVKDASDQRSETTVQTINVLNVAPTITQLTENLVVKPNELFDFFADASDPGLLDELTFDWELSGNSLFDDFTGKRGQWLFSEPGLFDIALRVSDGDGGEAFQSFSVEAVTTLPETVPEAGSMFGILSFSMLGLSIRLKRRFVVCRIDSDCAIPSTEL</sequence>
<feature type="signal peptide" evidence="1">
    <location>
        <begin position="1"/>
        <end position="29"/>
    </location>
</feature>
<name>A0A929F6J1_LEPEC</name>
<comment type="caution">
    <text evidence="3">The sequence shown here is derived from an EMBL/GenBank/DDBJ whole genome shotgun (WGS) entry which is preliminary data.</text>
</comment>
<organism evidence="3 4">
    <name type="scientific">Leptolyngbya cf. ectocarpi LEGE 11479</name>
    <dbReference type="NCBI Taxonomy" id="1828722"/>
    <lineage>
        <taxon>Bacteria</taxon>
        <taxon>Bacillati</taxon>
        <taxon>Cyanobacteriota</taxon>
        <taxon>Cyanophyceae</taxon>
        <taxon>Leptolyngbyales</taxon>
        <taxon>Leptolyngbyaceae</taxon>
        <taxon>Leptolyngbya group</taxon>
        <taxon>Leptolyngbya</taxon>
    </lineage>
</organism>
<dbReference type="SUPFAM" id="SSF49299">
    <property type="entry name" value="PKD domain"/>
    <property type="match status" value="1"/>
</dbReference>
<evidence type="ECO:0000259" key="2">
    <source>
        <dbReference type="Pfam" id="PF18911"/>
    </source>
</evidence>
<evidence type="ECO:0000313" key="4">
    <source>
        <dbReference type="Proteomes" id="UP000615026"/>
    </source>
</evidence>
<dbReference type="EMBL" id="JADEXP010000112">
    <property type="protein sequence ID" value="MBE9067686.1"/>
    <property type="molecule type" value="Genomic_DNA"/>
</dbReference>
<feature type="chain" id="PRO_5037715397" description="PKD domain-containing protein" evidence="1">
    <location>
        <begin position="30"/>
        <end position="698"/>
    </location>
</feature>
<dbReference type="InterPro" id="IPR013783">
    <property type="entry name" value="Ig-like_fold"/>
</dbReference>
<evidence type="ECO:0000313" key="3">
    <source>
        <dbReference type="EMBL" id="MBE9067686.1"/>
    </source>
</evidence>
<gene>
    <name evidence="3" type="ORF">IQ260_13580</name>
</gene>
<dbReference type="Pfam" id="PF18911">
    <property type="entry name" value="PKD_4"/>
    <property type="match status" value="2"/>
</dbReference>